<protein>
    <submittedName>
        <fullName evidence="2">Uncharacterized protein</fullName>
    </submittedName>
</protein>
<evidence type="ECO:0000256" key="1">
    <source>
        <dbReference type="SAM" id="MobiDB-lite"/>
    </source>
</evidence>
<gene>
    <name evidence="2" type="ORF">P7K49_007224</name>
</gene>
<feature type="region of interest" description="Disordered" evidence="1">
    <location>
        <begin position="18"/>
        <end position="73"/>
    </location>
</feature>
<feature type="compositionally biased region" description="Low complexity" evidence="1">
    <location>
        <begin position="45"/>
        <end position="68"/>
    </location>
</feature>
<evidence type="ECO:0000313" key="2">
    <source>
        <dbReference type="EMBL" id="KAK2112958.1"/>
    </source>
</evidence>
<sequence>MAVQLPVATLRPITEPTSVLSHAVPSPSAWTPPRRRRRVGRGRRTAATAAATRGPSSTDGLWKLKSPSQPLPSPRFIPAHPAPHCRLLPTAQEFTYQGGGSPSFFFDGANGQGSGTAAHFGGSGAVTGNRSGFYMVQVFGGGANRLLLEKPPFIGRPQLQPEHHGIS</sequence>
<keyword evidence="3" id="KW-1185">Reference proteome</keyword>
<reference evidence="2 3" key="1">
    <citation type="submission" date="2023-05" db="EMBL/GenBank/DDBJ databases">
        <title>B98-5 Cell Line De Novo Hybrid Assembly: An Optical Mapping Approach.</title>
        <authorList>
            <person name="Kananen K."/>
            <person name="Auerbach J.A."/>
            <person name="Kautto E."/>
            <person name="Blachly J.S."/>
        </authorList>
    </citation>
    <scope>NUCLEOTIDE SEQUENCE [LARGE SCALE GENOMIC DNA]</scope>
    <source>
        <strain evidence="2">B95-8</strain>
        <tissue evidence="2">Cell line</tissue>
    </source>
</reference>
<comment type="caution">
    <text evidence="2">The sequence shown here is derived from an EMBL/GenBank/DDBJ whole genome shotgun (WGS) entry which is preliminary data.</text>
</comment>
<dbReference type="EMBL" id="JASSZA010000004">
    <property type="protein sequence ID" value="KAK2112958.1"/>
    <property type="molecule type" value="Genomic_DNA"/>
</dbReference>
<evidence type="ECO:0000313" key="3">
    <source>
        <dbReference type="Proteomes" id="UP001266305"/>
    </source>
</evidence>
<proteinExistence type="predicted"/>
<name>A0ABQ9VWM3_SAGOE</name>
<feature type="compositionally biased region" description="Basic residues" evidence="1">
    <location>
        <begin position="33"/>
        <end position="44"/>
    </location>
</feature>
<accession>A0ABQ9VWM3</accession>
<dbReference type="Proteomes" id="UP001266305">
    <property type="component" value="Unassembled WGS sequence"/>
</dbReference>
<organism evidence="2 3">
    <name type="scientific">Saguinus oedipus</name>
    <name type="common">Cotton-top tamarin</name>
    <name type="synonym">Oedipomidas oedipus</name>
    <dbReference type="NCBI Taxonomy" id="9490"/>
    <lineage>
        <taxon>Eukaryota</taxon>
        <taxon>Metazoa</taxon>
        <taxon>Chordata</taxon>
        <taxon>Craniata</taxon>
        <taxon>Vertebrata</taxon>
        <taxon>Euteleostomi</taxon>
        <taxon>Mammalia</taxon>
        <taxon>Eutheria</taxon>
        <taxon>Euarchontoglires</taxon>
        <taxon>Primates</taxon>
        <taxon>Haplorrhini</taxon>
        <taxon>Platyrrhini</taxon>
        <taxon>Cebidae</taxon>
        <taxon>Callitrichinae</taxon>
        <taxon>Saguinus</taxon>
    </lineage>
</organism>